<dbReference type="Pfam" id="PF08631">
    <property type="entry name" value="SPO22"/>
    <property type="match status" value="1"/>
</dbReference>
<dbReference type="PANTHER" id="PTHR40375:SF2">
    <property type="entry name" value="SPORULATION-SPECIFIC PROTEIN 22"/>
    <property type="match status" value="1"/>
</dbReference>
<keyword evidence="4" id="KW-1185">Reference proteome</keyword>
<dbReference type="OrthoDB" id="65716at2759"/>
<evidence type="ECO:0000313" key="4">
    <source>
        <dbReference type="Proteomes" id="UP000781932"/>
    </source>
</evidence>
<dbReference type="InterPro" id="IPR013940">
    <property type="entry name" value="Spo22/ZIP4/TEX11"/>
</dbReference>
<name>A0A9P6HVL2_9PEZI</name>
<dbReference type="PANTHER" id="PTHR40375">
    <property type="entry name" value="SPORULATION-SPECIFIC PROTEIN 22"/>
    <property type="match status" value="1"/>
</dbReference>
<dbReference type="InterPro" id="IPR039057">
    <property type="entry name" value="Spo22/ZIP4"/>
</dbReference>
<sequence>MPHPRDSPRPGFSPRPGLQGQSEAARKTAQFTTFAEYAIKHLPTAIDPPAIETLLADVTKNLQAIISCERLRRGKSKKERDGLDRKGTELWNMCTRFRRDEISEDQSKRRKLLLRTRTFAFFMIDVARFWKVSNDAEQEHWVLLADVLHLMRLALKAGKVSLDDSTTKFASNIFLKAADYSVLLGKWMTTMLGPDDVAECKRLDCEYYILRTAMCWKEGNLNVAEFMFDKGQPTIQCLDPTSAEKMAEVLLEIGKDFSKKKDFALAARWLERADDIINSQDIDHLPRDAIQLRLAVGQAHVHALLGMQTVEAAKKACDLVSFIRNDLGNVPVVLLLRLELLENGPAEMFDVEEYAGILRQMVEIFNFSESHFKLLIYHARQLHGKFPSKASQMVNGMINSSIVSKGKEEWAERLVLLRIWMEQSQNDNAAAIEELNGVIQGLQQNLTKPFGSSAAVGALTIVWQKIETNYQQGRFDLAASWCLIGLQRIFENGGPANIARLCRKLILCAIHTNDTDGARQIFHEMPKPAQDETMTRYLMYKVALKSKDRNLATECLEHVGMTAAQDPNFLYACVIEAQKTDDKVCASQAMKQLIHKHEFNENTPVHLPALLRSNIRVVIMVMQEEKGPTAKAAVDELVDLFERVFKAAQRDPKDKDGHRLFTVKELDWFCQNSYNLGLKNSEIWNMDQLTRLFGCCLNIMNLYPPDISSDTAVDLRFRKMFCHFLVAVALMSLARTEDNRETQLQHYLNVRKHVATYDNLMQEQLQTADPLMRKDLTAKLATLLVFDYEAAVTLKDYGALGHILRLANECKDVSTFKAMGDIALRGQLPGHNLYAQLGIIINEIWELESMKCDKLAKYTRCMFQAVRLSDPECGQKVIQQAIEVAKGAKETNHPYPREELEWLVTTSFNQAVDAFGAKRDAECQSWAHLAMSLAHYANDGGFLERVCQEKMATLNFDLE</sequence>
<gene>
    <name evidence="3" type="ORF">CkaCkLH20_11348</name>
</gene>
<dbReference type="GO" id="GO:0090173">
    <property type="term" value="P:regulation of synaptonemal complex assembly"/>
    <property type="evidence" value="ECO:0007669"/>
    <property type="project" value="InterPro"/>
</dbReference>
<comment type="caution">
    <text evidence="3">The sequence shown here is derived from an EMBL/GenBank/DDBJ whole genome shotgun (WGS) entry which is preliminary data.</text>
</comment>
<dbReference type="EMBL" id="JAATWM020000047">
    <property type="protein sequence ID" value="KAF9871179.1"/>
    <property type="molecule type" value="Genomic_DNA"/>
</dbReference>
<dbReference type="GeneID" id="62167136"/>
<keyword evidence="1" id="KW-0469">Meiosis</keyword>
<reference evidence="3" key="1">
    <citation type="submission" date="2020-03" db="EMBL/GenBank/DDBJ databases">
        <authorList>
            <person name="He L."/>
        </authorList>
    </citation>
    <scope>NUCLEOTIDE SEQUENCE</scope>
    <source>
        <strain evidence="3">CkLH20</strain>
    </source>
</reference>
<reference evidence="3" key="2">
    <citation type="submission" date="2020-11" db="EMBL/GenBank/DDBJ databases">
        <title>Whole genome sequencing of Colletotrichum sp.</title>
        <authorList>
            <person name="Li H."/>
        </authorList>
    </citation>
    <scope>NUCLEOTIDE SEQUENCE</scope>
    <source>
        <strain evidence="3">CkLH20</strain>
    </source>
</reference>
<dbReference type="GO" id="GO:0051321">
    <property type="term" value="P:meiotic cell cycle"/>
    <property type="evidence" value="ECO:0007669"/>
    <property type="project" value="UniProtKB-KW"/>
</dbReference>
<protein>
    <recommendedName>
        <fullName evidence="5">Protein ZIP4 homolog</fullName>
    </recommendedName>
</protein>
<feature type="region of interest" description="Disordered" evidence="2">
    <location>
        <begin position="1"/>
        <end position="25"/>
    </location>
</feature>
<evidence type="ECO:0008006" key="5">
    <source>
        <dbReference type="Google" id="ProtNLM"/>
    </source>
</evidence>
<evidence type="ECO:0000313" key="3">
    <source>
        <dbReference type="EMBL" id="KAF9871179.1"/>
    </source>
</evidence>
<dbReference type="Proteomes" id="UP000781932">
    <property type="component" value="Unassembled WGS sequence"/>
</dbReference>
<evidence type="ECO:0000256" key="2">
    <source>
        <dbReference type="SAM" id="MobiDB-lite"/>
    </source>
</evidence>
<proteinExistence type="predicted"/>
<evidence type="ECO:0000256" key="1">
    <source>
        <dbReference type="ARBA" id="ARBA00023254"/>
    </source>
</evidence>
<organism evidence="3 4">
    <name type="scientific">Colletotrichum karsti</name>
    <dbReference type="NCBI Taxonomy" id="1095194"/>
    <lineage>
        <taxon>Eukaryota</taxon>
        <taxon>Fungi</taxon>
        <taxon>Dikarya</taxon>
        <taxon>Ascomycota</taxon>
        <taxon>Pezizomycotina</taxon>
        <taxon>Sordariomycetes</taxon>
        <taxon>Hypocreomycetidae</taxon>
        <taxon>Glomerellales</taxon>
        <taxon>Glomerellaceae</taxon>
        <taxon>Colletotrichum</taxon>
        <taxon>Colletotrichum boninense species complex</taxon>
    </lineage>
</organism>
<dbReference type="AlphaFoldDB" id="A0A9P6HVL2"/>
<accession>A0A9P6HVL2</accession>
<dbReference type="RefSeq" id="XP_038740640.1">
    <property type="nucleotide sequence ID" value="XM_038894062.1"/>
</dbReference>